<comment type="caution">
    <text evidence="7">The sequence shown here is derived from an EMBL/GenBank/DDBJ whole genome shotgun (WGS) entry which is preliminary data.</text>
</comment>
<comment type="subcellular location">
    <subcellularLocation>
        <location evidence="1">Membrane</location>
        <topology evidence="1">Multi-pass membrane protein</topology>
    </subcellularLocation>
</comment>
<sequence>MHNTIIQIKNLENPSPKTKTHLKVSIFFKMVSKTRLILSDFVVSLMWVWSGSLIKIFVFKVLGMGHDSRGEFLKNSLSIVNMFLFAFLGKVTKGGTYNPLTILSSAISGDFSQFLFTIGARIPAQNSVCLSKRGDVVAEKTNMDWTRKTRYQLPLVIGSITGVRLFIDTFPEIGLGPRLTVDIHKGALTEGLLTFAIVTISLGLARKIPGSFFMKTWISSVSKLSLHILGSDLTGGCMNPASVMGWAYARGDHITKEHILVYWLAPIEGTLLAVWTFKLLFRPQKQDEKEKLKGKTE</sequence>
<comment type="similarity">
    <text evidence="5">Belongs to the MIP/aquaporin (TC 1.A.8) family.</text>
</comment>
<evidence type="ECO:0000256" key="3">
    <source>
        <dbReference type="ARBA" id="ARBA00022989"/>
    </source>
</evidence>
<dbReference type="GO" id="GO:0015267">
    <property type="term" value="F:channel activity"/>
    <property type="evidence" value="ECO:0007669"/>
    <property type="project" value="InterPro"/>
</dbReference>
<evidence type="ECO:0000256" key="1">
    <source>
        <dbReference type="ARBA" id="ARBA00004141"/>
    </source>
</evidence>
<dbReference type="AlphaFoldDB" id="A0AAD6LIS5"/>
<dbReference type="Pfam" id="PF00230">
    <property type="entry name" value="MIP"/>
    <property type="match status" value="1"/>
</dbReference>
<name>A0AAD6LIS5_9ROSI</name>
<evidence type="ECO:0000313" key="8">
    <source>
        <dbReference type="Proteomes" id="UP001164929"/>
    </source>
</evidence>
<reference evidence="7 8" key="1">
    <citation type="journal article" date="2023" name="Mol. Ecol. Resour.">
        <title>Chromosome-level genome assembly of a triploid poplar Populus alba 'Berolinensis'.</title>
        <authorList>
            <person name="Chen S."/>
            <person name="Yu Y."/>
            <person name="Wang X."/>
            <person name="Wang S."/>
            <person name="Zhang T."/>
            <person name="Zhou Y."/>
            <person name="He R."/>
            <person name="Meng N."/>
            <person name="Wang Y."/>
            <person name="Liu W."/>
            <person name="Liu Z."/>
            <person name="Liu J."/>
            <person name="Guo Q."/>
            <person name="Huang H."/>
            <person name="Sederoff R.R."/>
            <person name="Wang G."/>
            <person name="Qu G."/>
            <person name="Chen S."/>
        </authorList>
    </citation>
    <scope>NUCLEOTIDE SEQUENCE [LARGE SCALE GENOMIC DNA]</scope>
    <source>
        <strain evidence="7">SC-2020</strain>
    </source>
</reference>
<evidence type="ECO:0000313" key="7">
    <source>
        <dbReference type="EMBL" id="KAJ6967780.1"/>
    </source>
</evidence>
<feature type="transmembrane region" description="Helical" evidence="6">
    <location>
        <begin position="260"/>
        <end position="281"/>
    </location>
</feature>
<dbReference type="SUPFAM" id="SSF81338">
    <property type="entry name" value="Aquaporin-like"/>
    <property type="match status" value="1"/>
</dbReference>
<keyword evidence="8" id="KW-1185">Reference proteome</keyword>
<keyword evidence="2 5" id="KW-0812">Transmembrane</keyword>
<dbReference type="InterPro" id="IPR044226">
    <property type="entry name" value="SIP2-1-like"/>
</dbReference>
<proteinExistence type="inferred from homology"/>
<dbReference type="InterPro" id="IPR023271">
    <property type="entry name" value="Aquaporin-like"/>
</dbReference>
<protein>
    <recommendedName>
        <fullName evidence="9">Aquaporin SIP2-1</fullName>
    </recommendedName>
</protein>
<evidence type="ECO:0000256" key="5">
    <source>
        <dbReference type="RuleBase" id="RU000477"/>
    </source>
</evidence>
<dbReference type="PANTHER" id="PTHR47720">
    <property type="entry name" value="AQUAPORIN SIP2-1-RELATED"/>
    <property type="match status" value="1"/>
</dbReference>
<feature type="transmembrane region" description="Helical" evidence="6">
    <location>
        <begin position="36"/>
        <end position="60"/>
    </location>
</feature>
<evidence type="ECO:0008006" key="9">
    <source>
        <dbReference type="Google" id="ProtNLM"/>
    </source>
</evidence>
<dbReference type="PRINTS" id="PR00783">
    <property type="entry name" value="MINTRINSICP"/>
</dbReference>
<dbReference type="Gene3D" id="1.20.1080.10">
    <property type="entry name" value="Glycerol uptake facilitator protein"/>
    <property type="match status" value="1"/>
</dbReference>
<dbReference type="GO" id="GO:0016020">
    <property type="term" value="C:membrane"/>
    <property type="evidence" value="ECO:0007669"/>
    <property type="project" value="UniProtKB-SubCell"/>
</dbReference>
<keyword evidence="3 6" id="KW-1133">Transmembrane helix</keyword>
<dbReference type="InterPro" id="IPR000425">
    <property type="entry name" value="MIP"/>
</dbReference>
<accession>A0AAD6LIS5</accession>
<keyword evidence="4 6" id="KW-0472">Membrane</keyword>
<organism evidence="7 8">
    <name type="scientific">Populus alba x Populus x berolinensis</name>
    <dbReference type="NCBI Taxonomy" id="444605"/>
    <lineage>
        <taxon>Eukaryota</taxon>
        <taxon>Viridiplantae</taxon>
        <taxon>Streptophyta</taxon>
        <taxon>Embryophyta</taxon>
        <taxon>Tracheophyta</taxon>
        <taxon>Spermatophyta</taxon>
        <taxon>Magnoliopsida</taxon>
        <taxon>eudicotyledons</taxon>
        <taxon>Gunneridae</taxon>
        <taxon>Pentapetalae</taxon>
        <taxon>rosids</taxon>
        <taxon>fabids</taxon>
        <taxon>Malpighiales</taxon>
        <taxon>Salicaceae</taxon>
        <taxon>Saliceae</taxon>
        <taxon>Populus</taxon>
    </lineage>
</organism>
<dbReference type="EMBL" id="JAQIZT010000016">
    <property type="protein sequence ID" value="KAJ6967780.1"/>
    <property type="molecule type" value="Genomic_DNA"/>
</dbReference>
<dbReference type="PANTHER" id="PTHR47720:SF1">
    <property type="entry name" value="AQUAPORIN SIP2-1-RELATED"/>
    <property type="match status" value="1"/>
</dbReference>
<evidence type="ECO:0000256" key="4">
    <source>
        <dbReference type="ARBA" id="ARBA00023136"/>
    </source>
</evidence>
<gene>
    <name evidence="7" type="ORF">NC653_035877</name>
</gene>
<keyword evidence="5" id="KW-0813">Transport</keyword>
<evidence type="ECO:0000256" key="6">
    <source>
        <dbReference type="SAM" id="Phobius"/>
    </source>
</evidence>
<dbReference type="Proteomes" id="UP001164929">
    <property type="component" value="Chromosome 16"/>
</dbReference>
<evidence type="ECO:0000256" key="2">
    <source>
        <dbReference type="ARBA" id="ARBA00022692"/>
    </source>
</evidence>